<feature type="chain" id="PRO_5011611805" evidence="1">
    <location>
        <begin position="21"/>
        <end position="439"/>
    </location>
</feature>
<sequence>MRLKALLIVAFLAVGFVANAQFNFPEDPEQRSEAQTLWTLFDDSYKQGNYEAAKAPLEKLITKFPKLSSSVYINGIKVWDESVESAKDDAARIAAADKVMQLYQLRYDNFPGDEAEVIDRQANHAFRYYFKDAEKTNYTLDLFKKTYELKGNEAFYPVARYYMQAAALAFTRKTGITDQEILAIYDRVSEHIDYQIAQAKAANKSTSRYVKTKEDIDNKLADLNLIDCAFITEKLVPEFQQNPNDAELANKIFAFAYSGGCTDEAWFTQAAEVVFTSSPNYGVGYMLGVKFGADKEFDKSKEYFLKSVELTDDNTDKGKAFKQIATTERIQENYSEARKYAIQAVEVDPTLKEDMYTMIGDMVMASSSCDKLQSQVDDRARFIAAYDYYAAAGNAAKMSQAKAQFPTIGDIFTANKEEGQTIQVGCWIQKSVKLQRRPE</sequence>
<dbReference type="EMBL" id="FOIR01000001">
    <property type="protein sequence ID" value="SEV89311.1"/>
    <property type="molecule type" value="Genomic_DNA"/>
</dbReference>
<dbReference type="AlphaFoldDB" id="A0A1I0MMA5"/>
<dbReference type="SMART" id="SM00028">
    <property type="entry name" value="TPR"/>
    <property type="match status" value="3"/>
</dbReference>
<name>A0A1I0MMA5_9BACT</name>
<dbReference type="Proteomes" id="UP000199437">
    <property type="component" value="Unassembled WGS sequence"/>
</dbReference>
<dbReference type="InterPro" id="IPR011990">
    <property type="entry name" value="TPR-like_helical_dom_sf"/>
</dbReference>
<dbReference type="GeneID" id="99985273"/>
<evidence type="ECO:0000256" key="1">
    <source>
        <dbReference type="SAM" id="SignalP"/>
    </source>
</evidence>
<keyword evidence="1" id="KW-0732">Signal</keyword>
<reference evidence="3" key="1">
    <citation type="submission" date="2016-10" db="EMBL/GenBank/DDBJ databases">
        <authorList>
            <person name="Varghese N."/>
            <person name="Submissions S."/>
        </authorList>
    </citation>
    <scope>NUCLEOTIDE SEQUENCE [LARGE SCALE GENOMIC DNA]</scope>
    <source>
        <strain evidence="3">CGMCC 1.12402</strain>
    </source>
</reference>
<protein>
    <submittedName>
        <fullName evidence="2">Uncharacterized protein</fullName>
    </submittedName>
</protein>
<feature type="signal peptide" evidence="1">
    <location>
        <begin position="1"/>
        <end position="20"/>
    </location>
</feature>
<evidence type="ECO:0000313" key="3">
    <source>
        <dbReference type="Proteomes" id="UP000199437"/>
    </source>
</evidence>
<dbReference type="RefSeq" id="WP_090256821.1">
    <property type="nucleotide sequence ID" value="NZ_FOIR01000001.1"/>
</dbReference>
<accession>A0A1I0MMA5</accession>
<dbReference type="Gene3D" id="1.25.40.10">
    <property type="entry name" value="Tetratricopeptide repeat domain"/>
    <property type="match status" value="1"/>
</dbReference>
<dbReference type="STRING" id="1267423.SAMN05216290_0513"/>
<keyword evidence="3" id="KW-1185">Reference proteome</keyword>
<dbReference type="SUPFAM" id="SSF48452">
    <property type="entry name" value="TPR-like"/>
    <property type="match status" value="1"/>
</dbReference>
<dbReference type="OrthoDB" id="1490653at2"/>
<organism evidence="2 3">
    <name type="scientific">Roseivirga pacifica</name>
    <dbReference type="NCBI Taxonomy" id="1267423"/>
    <lineage>
        <taxon>Bacteria</taxon>
        <taxon>Pseudomonadati</taxon>
        <taxon>Bacteroidota</taxon>
        <taxon>Cytophagia</taxon>
        <taxon>Cytophagales</taxon>
        <taxon>Roseivirgaceae</taxon>
        <taxon>Roseivirga</taxon>
    </lineage>
</organism>
<gene>
    <name evidence="2" type="ORF">SAMN05216290_0513</name>
</gene>
<proteinExistence type="predicted"/>
<dbReference type="InterPro" id="IPR019734">
    <property type="entry name" value="TPR_rpt"/>
</dbReference>
<evidence type="ECO:0000313" key="2">
    <source>
        <dbReference type="EMBL" id="SEV89311.1"/>
    </source>
</evidence>